<dbReference type="Proteomes" id="UP000268014">
    <property type="component" value="Unassembled WGS sequence"/>
</dbReference>
<reference evidence="4" key="1">
    <citation type="submission" date="2017-02" db="UniProtKB">
        <authorList>
            <consortium name="WormBaseParasite"/>
        </authorList>
    </citation>
    <scope>IDENTIFICATION</scope>
</reference>
<gene>
    <name evidence="2" type="ORF">HPLM_LOCUS8337</name>
</gene>
<evidence type="ECO:0000313" key="3">
    <source>
        <dbReference type="Proteomes" id="UP000268014"/>
    </source>
</evidence>
<feature type="chain" id="PRO_5043123661" evidence="1">
    <location>
        <begin position="23"/>
        <end position="240"/>
    </location>
</feature>
<name>A0A0N4WCS9_HAEPC</name>
<accession>A0A0N4WCS9</accession>
<dbReference type="WBParaSite" id="HPLM_0000834501-mRNA-1">
    <property type="protein sequence ID" value="HPLM_0000834501-mRNA-1"/>
    <property type="gene ID" value="HPLM_0000834501"/>
</dbReference>
<keyword evidence="3" id="KW-1185">Reference proteome</keyword>
<sequence>MLNELLKILLVCSFAMVRPTSNIPSTIPTSTKTTTSSLPPPAPSVVHFDTTFILEYLANRDLYLVDAFLHRSFFVSIREYFVNEATFPSEEAQDYPPKHQRLLPLLYNAQLRRNTLSDLIIPRIPNPIEDQRVFTDLFAQHSVTLSRFRHILAFATATTSLGYAHLQHIANSIKHNLNVSSESFTSDDDELPTTKQLLGLRTRDHNVDSVVKLLKEATLSATTPANSTVSTQSTTTTVTT</sequence>
<evidence type="ECO:0000256" key="1">
    <source>
        <dbReference type="SAM" id="SignalP"/>
    </source>
</evidence>
<dbReference type="OrthoDB" id="5905182at2759"/>
<proteinExistence type="predicted"/>
<dbReference type="EMBL" id="UZAF01016838">
    <property type="protein sequence ID" value="VDO34564.1"/>
    <property type="molecule type" value="Genomic_DNA"/>
</dbReference>
<keyword evidence="1" id="KW-0732">Signal</keyword>
<protein>
    <submittedName>
        <fullName evidence="4">LisH domain-containing protein</fullName>
    </submittedName>
</protein>
<dbReference type="AlphaFoldDB" id="A0A0N4WCS9"/>
<evidence type="ECO:0000313" key="2">
    <source>
        <dbReference type="EMBL" id="VDO34564.1"/>
    </source>
</evidence>
<evidence type="ECO:0000313" key="4">
    <source>
        <dbReference type="WBParaSite" id="HPLM_0000834501-mRNA-1"/>
    </source>
</evidence>
<feature type="signal peptide" evidence="1">
    <location>
        <begin position="1"/>
        <end position="22"/>
    </location>
</feature>
<reference evidence="2 3" key="2">
    <citation type="submission" date="2018-11" db="EMBL/GenBank/DDBJ databases">
        <authorList>
            <consortium name="Pathogen Informatics"/>
        </authorList>
    </citation>
    <scope>NUCLEOTIDE SEQUENCE [LARGE SCALE GENOMIC DNA]</scope>
    <source>
        <strain evidence="2 3">MHpl1</strain>
    </source>
</reference>
<organism evidence="4">
    <name type="scientific">Haemonchus placei</name>
    <name type="common">Barber's pole worm</name>
    <dbReference type="NCBI Taxonomy" id="6290"/>
    <lineage>
        <taxon>Eukaryota</taxon>
        <taxon>Metazoa</taxon>
        <taxon>Ecdysozoa</taxon>
        <taxon>Nematoda</taxon>
        <taxon>Chromadorea</taxon>
        <taxon>Rhabditida</taxon>
        <taxon>Rhabditina</taxon>
        <taxon>Rhabditomorpha</taxon>
        <taxon>Strongyloidea</taxon>
        <taxon>Trichostrongylidae</taxon>
        <taxon>Haemonchus</taxon>
    </lineage>
</organism>